<sequence>MSVQTLIEQANKKTAASRKQVFAKKANDQQHHAFLLKHADVVLEIYHATPDLMNASNNFRAAMRELETAMTLSRRKLQP</sequence>
<accession>A0A6J5SD72</accession>
<gene>
    <name evidence="1" type="ORF">UFOVP1419_22</name>
</gene>
<proteinExistence type="predicted"/>
<dbReference type="EMBL" id="LR797377">
    <property type="protein sequence ID" value="CAB4211777.1"/>
    <property type="molecule type" value="Genomic_DNA"/>
</dbReference>
<name>A0A6J5SD72_9CAUD</name>
<organism evidence="1">
    <name type="scientific">uncultured Caudovirales phage</name>
    <dbReference type="NCBI Taxonomy" id="2100421"/>
    <lineage>
        <taxon>Viruses</taxon>
        <taxon>Duplodnaviria</taxon>
        <taxon>Heunggongvirae</taxon>
        <taxon>Uroviricota</taxon>
        <taxon>Caudoviricetes</taxon>
        <taxon>Peduoviridae</taxon>
        <taxon>Maltschvirus</taxon>
        <taxon>Maltschvirus maltsch</taxon>
    </lineage>
</organism>
<reference evidence="1" key="1">
    <citation type="submission" date="2020-05" db="EMBL/GenBank/DDBJ databases">
        <authorList>
            <person name="Chiriac C."/>
            <person name="Salcher M."/>
            <person name="Ghai R."/>
            <person name="Kavagutti S V."/>
        </authorList>
    </citation>
    <scope>NUCLEOTIDE SEQUENCE</scope>
</reference>
<evidence type="ECO:0000313" key="1">
    <source>
        <dbReference type="EMBL" id="CAB4211777.1"/>
    </source>
</evidence>
<protein>
    <submittedName>
        <fullName evidence="1">Uncharacterized protein</fullName>
    </submittedName>
</protein>